<evidence type="ECO:0000256" key="1">
    <source>
        <dbReference type="SAM" id="MobiDB-lite"/>
    </source>
</evidence>
<dbReference type="Proteomes" id="UP000887116">
    <property type="component" value="Unassembled WGS sequence"/>
</dbReference>
<evidence type="ECO:0000313" key="4">
    <source>
        <dbReference type="Proteomes" id="UP000887116"/>
    </source>
</evidence>
<sequence length="107" mass="11713">MTVTTISEKEANVDETDSQASTSSAITPPSLKRPPKKDSDARLQGGLKGHKMVPVPPTEKKKGGVMRKCRACSSHGVRKETSVMCANCGVALCKFPCFRNYHTRKKY</sequence>
<dbReference type="OrthoDB" id="10493310at2759"/>
<gene>
    <name evidence="3" type="primary">B7P43_G18377</name>
    <name evidence="3" type="ORF">TNCT_613011</name>
</gene>
<dbReference type="InterPro" id="IPR032718">
    <property type="entry name" value="PGBD4_Znf_C"/>
</dbReference>
<name>A0A8X6HP21_TRICU</name>
<keyword evidence="4" id="KW-1185">Reference proteome</keyword>
<organism evidence="3 4">
    <name type="scientific">Trichonephila clavata</name>
    <name type="common">Joro spider</name>
    <name type="synonym">Nephila clavata</name>
    <dbReference type="NCBI Taxonomy" id="2740835"/>
    <lineage>
        <taxon>Eukaryota</taxon>
        <taxon>Metazoa</taxon>
        <taxon>Ecdysozoa</taxon>
        <taxon>Arthropoda</taxon>
        <taxon>Chelicerata</taxon>
        <taxon>Arachnida</taxon>
        <taxon>Araneae</taxon>
        <taxon>Araneomorphae</taxon>
        <taxon>Entelegynae</taxon>
        <taxon>Araneoidea</taxon>
        <taxon>Nephilidae</taxon>
        <taxon>Trichonephila</taxon>
    </lineage>
</organism>
<accession>A0A8X6HP21</accession>
<feature type="domain" description="PiggyBac transposable element-derived protein 4 C-terminal zinc-finger" evidence="2">
    <location>
        <begin position="59"/>
        <end position="102"/>
    </location>
</feature>
<feature type="compositionally biased region" description="Polar residues" evidence="1">
    <location>
        <begin position="18"/>
        <end position="27"/>
    </location>
</feature>
<reference evidence="3" key="1">
    <citation type="submission" date="2020-07" db="EMBL/GenBank/DDBJ databases">
        <title>Multicomponent nature underlies the extraordinary mechanical properties of spider dragline silk.</title>
        <authorList>
            <person name="Kono N."/>
            <person name="Nakamura H."/>
            <person name="Mori M."/>
            <person name="Yoshida Y."/>
            <person name="Ohtoshi R."/>
            <person name="Malay A.D."/>
            <person name="Moran D.A.P."/>
            <person name="Tomita M."/>
            <person name="Numata K."/>
            <person name="Arakawa K."/>
        </authorList>
    </citation>
    <scope>NUCLEOTIDE SEQUENCE</scope>
</reference>
<protein>
    <recommendedName>
        <fullName evidence="2">PiggyBac transposable element-derived protein 4 C-terminal zinc-finger domain-containing protein</fullName>
    </recommendedName>
</protein>
<evidence type="ECO:0000313" key="3">
    <source>
        <dbReference type="EMBL" id="GFR25865.1"/>
    </source>
</evidence>
<dbReference type="AlphaFoldDB" id="A0A8X6HP21"/>
<evidence type="ECO:0000259" key="2">
    <source>
        <dbReference type="Pfam" id="PF13842"/>
    </source>
</evidence>
<comment type="caution">
    <text evidence="3">The sequence shown here is derived from an EMBL/GenBank/DDBJ whole genome shotgun (WGS) entry which is preliminary data.</text>
</comment>
<feature type="region of interest" description="Disordered" evidence="1">
    <location>
        <begin position="1"/>
        <end position="64"/>
    </location>
</feature>
<proteinExistence type="predicted"/>
<dbReference type="EMBL" id="BMAO01008727">
    <property type="protein sequence ID" value="GFR25865.1"/>
    <property type="molecule type" value="Genomic_DNA"/>
</dbReference>
<dbReference type="Pfam" id="PF13842">
    <property type="entry name" value="zf-Tnp_2"/>
    <property type="match status" value="1"/>
</dbReference>